<keyword evidence="1" id="KW-0805">Transcription regulation</keyword>
<accession>A0AAU8RYK0</accession>
<protein>
    <recommendedName>
        <fullName evidence="4">HTH araC/xylS-type domain-containing protein</fullName>
    </recommendedName>
</protein>
<evidence type="ECO:0000259" key="4">
    <source>
        <dbReference type="PROSITE" id="PS01124"/>
    </source>
</evidence>
<dbReference type="SUPFAM" id="SSF46689">
    <property type="entry name" value="Homeodomain-like"/>
    <property type="match status" value="1"/>
</dbReference>
<dbReference type="PROSITE" id="PS01124">
    <property type="entry name" value="HTH_ARAC_FAMILY_2"/>
    <property type="match status" value="1"/>
</dbReference>
<dbReference type="KEGG" id="cbat:M666_19795"/>
<dbReference type="PRINTS" id="PR00032">
    <property type="entry name" value="HTHARAC"/>
</dbReference>
<dbReference type="GO" id="GO:0043565">
    <property type="term" value="F:sequence-specific DNA binding"/>
    <property type="evidence" value="ECO:0007669"/>
    <property type="project" value="InterPro"/>
</dbReference>
<dbReference type="InterPro" id="IPR018060">
    <property type="entry name" value="HTH_AraC"/>
</dbReference>
<evidence type="ECO:0000256" key="3">
    <source>
        <dbReference type="ARBA" id="ARBA00023163"/>
    </source>
</evidence>
<evidence type="ECO:0000256" key="1">
    <source>
        <dbReference type="ARBA" id="ARBA00023015"/>
    </source>
</evidence>
<organism evidence="5 6">
    <name type="scientific">Cellulophaga baltica 18</name>
    <dbReference type="NCBI Taxonomy" id="1348584"/>
    <lineage>
        <taxon>Bacteria</taxon>
        <taxon>Pseudomonadati</taxon>
        <taxon>Bacteroidota</taxon>
        <taxon>Flavobacteriia</taxon>
        <taxon>Flavobacteriales</taxon>
        <taxon>Flavobacteriaceae</taxon>
        <taxon>Cellulophaga</taxon>
    </lineage>
</organism>
<proteinExistence type="predicted"/>
<dbReference type="PROSITE" id="PS00041">
    <property type="entry name" value="HTH_ARAC_FAMILY_1"/>
    <property type="match status" value="1"/>
</dbReference>
<evidence type="ECO:0000313" key="6">
    <source>
        <dbReference type="Proteomes" id="UP000030786"/>
    </source>
</evidence>
<sequence length="123" mass="14325">MFPSSEVTTNNIDEIFLDKATKIIVNNISDVDFKQEDLLKEMGIGRSQLYRKINSLTGNNPSYFIRTIRLRYASDLLVQNKYSIKEVTHLSGFNSTAYFSKTFRELFNVTPSEYIEQHKKETE</sequence>
<dbReference type="Proteomes" id="UP000030786">
    <property type="component" value="Chromosome"/>
</dbReference>
<feature type="domain" description="HTH araC/xylS-type" evidence="4">
    <location>
        <begin position="18"/>
        <end position="117"/>
    </location>
</feature>
<dbReference type="RefSeq" id="WP_039326123.1">
    <property type="nucleotide sequence ID" value="NZ_CP009976.1"/>
</dbReference>
<dbReference type="InterPro" id="IPR018062">
    <property type="entry name" value="HTH_AraC-typ_CS"/>
</dbReference>
<evidence type="ECO:0000256" key="2">
    <source>
        <dbReference type="ARBA" id="ARBA00023125"/>
    </source>
</evidence>
<gene>
    <name evidence="5" type="ORF">M666_19795</name>
</gene>
<dbReference type="GO" id="GO:0003700">
    <property type="term" value="F:DNA-binding transcription factor activity"/>
    <property type="evidence" value="ECO:0007669"/>
    <property type="project" value="InterPro"/>
</dbReference>
<dbReference type="InterPro" id="IPR020449">
    <property type="entry name" value="Tscrpt_reg_AraC-type_HTH"/>
</dbReference>
<dbReference type="PANTHER" id="PTHR43280">
    <property type="entry name" value="ARAC-FAMILY TRANSCRIPTIONAL REGULATOR"/>
    <property type="match status" value="1"/>
</dbReference>
<dbReference type="InterPro" id="IPR009057">
    <property type="entry name" value="Homeodomain-like_sf"/>
</dbReference>
<keyword evidence="2" id="KW-0238">DNA-binding</keyword>
<evidence type="ECO:0000313" key="5">
    <source>
        <dbReference type="EMBL" id="AIZ43592.1"/>
    </source>
</evidence>
<keyword evidence="3" id="KW-0804">Transcription</keyword>
<name>A0AAU8RYK0_9FLAO</name>
<dbReference type="Gene3D" id="1.10.10.60">
    <property type="entry name" value="Homeodomain-like"/>
    <property type="match status" value="1"/>
</dbReference>
<dbReference type="Pfam" id="PF12833">
    <property type="entry name" value="HTH_18"/>
    <property type="match status" value="1"/>
</dbReference>
<dbReference type="SMART" id="SM00342">
    <property type="entry name" value="HTH_ARAC"/>
    <property type="match status" value="1"/>
</dbReference>
<dbReference type="EMBL" id="CP009976">
    <property type="protein sequence ID" value="AIZ43592.1"/>
    <property type="molecule type" value="Genomic_DNA"/>
</dbReference>
<dbReference type="AlphaFoldDB" id="A0AAU8RYK0"/>
<dbReference type="GeneID" id="78063099"/>
<dbReference type="PANTHER" id="PTHR43280:SF2">
    <property type="entry name" value="HTH-TYPE TRANSCRIPTIONAL REGULATOR EXSA"/>
    <property type="match status" value="1"/>
</dbReference>
<reference evidence="5 6" key="1">
    <citation type="journal article" date="2014" name="Environ. Microbiol.">
        <title>Contrasting genomic patterns and infection strategies of two co-existing Bacteroidetes podovirus genera.</title>
        <authorList>
            <person name="Holmfeldt K."/>
            <person name="Howard-Varona C."/>
            <person name="Solonenko N."/>
            <person name="Sullivan M.B."/>
        </authorList>
    </citation>
    <scope>NUCLEOTIDE SEQUENCE [LARGE SCALE GENOMIC DNA]</scope>
    <source>
        <strain evidence="5 6">18</strain>
    </source>
</reference>